<evidence type="ECO:0000256" key="2">
    <source>
        <dbReference type="SAM" id="MobiDB-lite"/>
    </source>
</evidence>
<keyword evidence="4" id="KW-1185">Reference proteome</keyword>
<protein>
    <recommendedName>
        <fullName evidence="5">Cation:proton antiporter</fullName>
    </recommendedName>
</protein>
<name>A0ABP9SJQ1_9ACTN</name>
<sequence length="135" mass="13233">MIALLALGLAVSLSGAVGILRMPDVYLRIQCSSKTVTLGAMPVLLALVVAKGPVTSYGGRALIVAALLLVMNPVATHALARAAYSVGIPMWPGAVVDQAAATASGAEPPPGDAGSGRAAATGGAGADGTTEDRGR</sequence>
<accession>A0ABP9SJQ1</accession>
<dbReference type="Proteomes" id="UP001501570">
    <property type="component" value="Unassembled WGS sequence"/>
</dbReference>
<dbReference type="PANTHER" id="PTHR34703:SF1">
    <property type="entry name" value="ANTIPORTER SUBUNIT MNHG2-RELATED"/>
    <property type="match status" value="1"/>
</dbReference>
<organism evidence="3 4">
    <name type="scientific">Rugosimonospora acidiphila</name>
    <dbReference type="NCBI Taxonomy" id="556531"/>
    <lineage>
        <taxon>Bacteria</taxon>
        <taxon>Bacillati</taxon>
        <taxon>Actinomycetota</taxon>
        <taxon>Actinomycetes</taxon>
        <taxon>Micromonosporales</taxon>
        <taxon>Micromonosporaceae</taxon>
        <taxon>Rugosimonospora</taxon>
    </lineage>
</organism>
<reference evidence="4" key="1">
    <citation type="journal article" date="2019" name="Int. J. Syst. Evol. Microbiol.">
        <title>The Global Catalogue of Microorganisms (GCM) 10K type strain sequencing project: providing services to taxonomists for standard genome sequencing and annotation.</title>
        <authorList>
            <consortium name="The Broad Institute Genomics Platform"/>
            <consortium name="The Broad Institute Genome Sequencing Center for Infectious Disease"/>
            <person name="Wu L."/>
            <person name="Ma J."/>
        </authorList>
    </citation>
    <scope>NUCLEOTIDE SEQUENCE [LARGE SCALE GENOMIC DNA]</scope>
    <source>
        <strain evidence="4">JCM 18304</strain>
    </source>
</reference>
<gene>
    <name evidence="3" type="ORF">GCM10023322_63550</name>
</gene>
<feature type="region of interest" description="Disordered" evidence="2">
    <location>
        <begin position="101"/>
        <end position="135"/>
    </location>
</feature>
<evidence type="ECO:0000313" key="3">
    <source>
        <dbReference type="EMBL" id="GAA5195874.1"/>
    </source>
</evidence>
<dbReference type="Pfam" id="PF03334">
    <property type="entry name" value="PhaG_MnhG_YufB"/>
    <property type="match status" value="1"/>
</dbReference>
<dbReference type="NCBIfam" id="TIGR01300">
    <property type="entry name" value="CPA3_mnhG_phaG"/>
    <property type="match status" value="1"/>
</dbReference>
<evidence type="ECO:0000313" key="4">
    <source>
        <dbReference type="Proteomes" id="UP001501570"/>
    </source>
</evidence>
<dbReference type="EMBL" id="BAABJQ010000025">
    <property type="protein sequence ID" value="GAA5195874.1"/>
    <property type="molecule type" value="Genomic_DNA"/>
</dbReference>
<comment type="caution">
    <text evidence="3">The sequence shown here is derived from an EMBL/GenBank/DDBJ whole genome shotgun (WGS) entry which is preliminary data.</text>
</comment>
<comment type="similarity">
    <text evidence="1">Belongs to the CPA3 antiporters (TC 2.A.63) subunit G family.</text>
</comment>
<evidence type="ECO:0008006" key="5">
    <source>
        <dbReference type="Google" id="ProtNLM"/>
    </source>
</evidence>
<proteinExistence type="inferred from homology"/>
<dbReference type="InterPro" id="IPR005133">
    <property type="entry name" value="PhaG_MnhG_YufB"/>
</dbReference>
<dbReference type="PANTHER" id="PTHR34703">
    <property type="entry name" value="ANTIPORTER SUBUNIT MNHG2-RELATED"/>
    <property type="match status" value="1"/>
</dbReference>
<evidence type="ECO:0000256" key="1">
    <source>
        <dbReference type="ARBA" id="ARBA00008404"/>
    </source>
</evidence>